<evidence type="ECO:0000313" key="2">
    <source>
        <dbReference type="EMBL" id="OGL97210.1"/>
    </source>
</evidence>
<dbReference type="InterPro" id="IPR053151">
    <property type="entry name" value="RNase_H-like"/>
</dbReference>
<dbReference type="PANTHER" id="PTHR47723:SF19">
    <property type="entry name" value="POLYNUCLEOTIDYL TRANSFERASE, RIBONUCLEASE H-LIKE SUPERFAMILY PROTEIN"/>
    <property type="match status" value="1"/>
</dbReference>
<dbReference type="PANTHER" id="PTHR47723">
    <property type="entry name" value="OS05G0353850 PROTEIN"/>
    <property type="match status" value="1"/>
</dbReference>
<reference evidence="2 3" key="1">
    <citation type="journal article" date="2016" name="Nat. Commun.">
        <title>Thousands of microbial genomes shed light on interconnected biogeochemical processes in an aquifer system.</title>
        <authorList>
            <person name="Anantharaman K."/>
            <person name="Brown C.T."/>
            <person name="Hug L.A."/>
            <person name="Sharon I."/>
            <person name="Castelle C.J."/>
            <person name="Probst A.J."/>
            <person name="Thomas B.C."/>
            <person name="Singh A."/>
            <person name="Wilkins M.J."/>
            <person name="Karaoz U."/>
            <person name="Brodie E.L."/>
            <person name="Williams K.H."/>
            <person name="Hubbard S.S."/>
            <person name="Banfield J.F."/>
        </authorList>
    </citation>
    <scope>NUCLEOTIDE SEQUENCE [LARGE SCALE GENOMIC DNA]</scope>
</reference>
<evidence type="ECO:0000313" key="3">
    <source>
        <dbReference type="Proteomes" id="UP000177331"/>
    </source>
</evidence>
<dbReference type="AlphaFoldDB" id="A0A1F7W387"/>
<accession>A0A1F7W387</accession>
<dbReference type="InterPro" id="IPR012337">
    <property type="entry name" value="RNaseH-like_sf"/>
</dbReference>
<dbReference type="EMBL" id="MGFD01000055">
    <property type="protein sequence ID" value="OGL97210.1"/>
    <property type="molecule type" value="Genomic_DNA"/>
</dbReference>
<dbReference type="Proteomes" id="UP000177331">
    <property type="component" value="Unassembled WGS sequence"/>
</dbReference>
<dbReference type="STRING" id="1802421.A2318_03635"/>
<organism evidence="2 3">
    <name type="scientific">Candidatus Uhrbacteria bacterium RIFOXYB2_FULL_45_11</name>
    <dbReference type="NCBI Taxonomy" id="1802421"/>
    <lineage>
        <taxon>Bacteria</taxon>
        <taxon>Candidatus Uhriibacteriota</taxon>
    </lineage>
</organism>
<dbReference type="SUPFAM" id="SSF53098">
    <property type="entry name" value="Ribonuclease H-like"/>
    <property type="match status" value="1"/>
</dbReference>
<dbReference type="CDD" id="cd09279">
    <property type="entry name" value="RNase_HI_like"/>
    <property type="match status" value="1"/>
</dbReference>
<evidence type="ECO:0000259" key="1">
    <source>
        <dbReference type="PROSITE" id="PS50879"/>
    </source>
</evidence>
<dbReference type="GO" id="GO:0003676">
    <property type="term" value="F:nucleic acid binding"/>
    <property type="evidence" value="ECO:0007669"/>
    <property type="project" value="InterPro"/>
</dbReference>
<feature type="domain" description="RNase H type-1" evidence="1">
    <location>
        <begin position="7"/>
        <end position="138"/>
    </location>
</feature>
<comment type="caution">
    <text evidence="2">The sequence shown here is derived from an EMBL/GenBank/DDBJ whole genome shotgun (WGS) entry which is preliminary data.</text>
</comment>
<protein>
    <recommendedName>
        <fullName evidence="1">RNase H type-1 domain-containing protein</fullName>
    </recommendedName>
</protein>
<dbReference type="Pfam" id="PF13456">
    <property type="entry name" value="RVT_3"/>
    <property type="match status" value="1"/>
</dbReference>
<proteinExistence type="predicted"/>
<dbReference type="InterPro" id="IPR002156">
    <property type="entry name" value="RNaseH_domain"/>
</dbReference>
<dbReference type="PROSITE" id="PS50879">
    <property type="entry name" value="RNASE_H_1"/>
    <property type="match status" value="1"/>
</dbReference>
<gene>
    <name evidence="2" type="ORF">A2318_03635</name>
</gene>
<name>A0A1F7W387_9BACT</name>
<dbReference type="GO" id="GO:0004523">
    <property type="term" value="F:RNA-DNA hybrid ribonuclease activity"/>
    <property type="evidence" value="ECO:0007669"/>
    <property type="project" value="InterPro"/>
</dbReference>
<dbReference type="InterPro" id="IPR036397">
    <property type="entry name" value="RNaseH_sf"/>
</dbReference>
<sequence>MNYFMQKHSHLKIFTDGGSRGNPGPAASGAVLYAEDGEVVATASKYLGKDTNNQAEYTAIIIGLEKAKSLGAETIELCMDSELAVKQLKGEYKVKNPEIAKRFLEVKNLIVQFDHVKIKHVRRELNKAADALVNKVLDEQKT</sequence>
<dbReference type="Gene3D" id="3.30.420.10">
    <property type="entry name" value="Ribonuclease H-like superfamily/Ribonuclease H"/>
    <property type="match status" value="1"/>
</dbReference>